<feature type="transmembrane region" description="Helical" evidence="8">
    <location>
        <begin position="344"/>
        <end position="369"/>
    </location>
</feature>
<dbReference type="PANTHER" id="PTHR43528:SF1">
    <property type="entry name" value="ALPHA-KETOGLUTARATE PERMEASE"/>
    <property type="match status" value="1"/>
</dbReference>
<feature type="transmembrane region" description="Helical" evidence="8">
    <location>
        <begin position="64"/>
        <end position="87"/>
    </location>
</feature>
<feature type="domain" description="Major facilitator superfamily (MFS) profile" evidence="9">
    <location>
        <begin position="27"/>
        <end position="436"/>
    </location>
</feature>
<dbReference type="Proteomes" id="UP001500503">
    <property type="component" value="Unassembled WGS sequence"/>
</dbReference>
<feature type="transmembrane region" description="Helical" evidence="8">
    <location>
        <begin position="252"/>
        <end position="274"/>
    </location>
</feature>
<feature type="transmembrane region" description="Helical" evidence="8">
    <location>
        <begin position="199"/>
        <end position="218"/>
    </location>
</feature>
<evidence type="ECO:0000256" key="3">
    <source>
        <dbReference type="ARBA" id="ARBA00022475"/>
    </source>
</evidence>
<evidence type="ECO:0000256" key="8">
    <source>
        <dbReference type="SAM" id="Phobius"/>
    </source>
</evidence>
<feature type="transmembrane region" description="Helical" evidence="8">
    <location>
        <begin position="286"/>
        <end position="307"/>
    </location>
</feature>
<comment type="caution">
    <text evidence="10">The sequence shown here is derived from an EMBL/GenBank/DDBJ whole genome shotgun (WGS) entry which is preliminary data.</text>
</comment>
<dbReference type="RefSeq" id="WP_345470669.1">
    <property type="nucleotide sequence ID" value="NZ_BAABHF010000042.1"/>
</dbReference>
<evidence type="ECO:0000256" key="6">
    <source>
        <dbReference type="ARBA" id="ARBA00022989"/>
    </source>
</evidence>
<organism evidence="10 11">
    <name type="scientific">Actinoallomurus oryzae</name>
    <dbReference type="NCBI Taxonomy" id="502180"/>
    <lineage>
        <taxon>Bacteria</taxon>
        <taxon>Bacillati</taxon>
        <taxon>Actinomycetota</taxon>
        <taxon>Actinomycetes</taxon>
        <taxon>Streptosporangiales</taxon>
        <taxon>Thermomonosporaceae</taxon>
        <taxon>Actinoallomurus</taxon>
    </lineage>
</organism>
<feature type="transmembrane region" description="Helical" evidence="8">
    <location>
        <begin position="410"/>
        <end position="431"/>
    </location>
</feature>
<keyword evidence="3" id="KW-1003">Cell membrane</keyword>
<evidence type="ECO:0000256" key="1">
    <source>
        <dbReference type="ARBA" id="ARBA00004651"/>
    </source>
</evidence>
<dbReference type="InterPro" id="IPR005828">
    <property type="entry name" value="MFS_sugar_transport-like"/>
</dbReference>
<evidence type="ECO:0000256" key="2">
    <source>
        <dbReference type="ARBA" id="ARBA00022448"/>
    </source>
</evidence>
<dbReference type="PROSITE" id="PS50850">
    <property type="entry name" value="MFS"/>
    <property type="match status" value="1"/>
</dbReference>
<keyword evidence="5" id="KW-0769">Symport</keyword>
<sequence length="442" mass="46008">MQVDPSPYRPNPAPVPAGTAPAIDRRVILAGAVGSIIEYYDFGIYGYLSASLASVFFVHGDPAAALLATFATFAAAFVLRPLGGLIFGHIGDRIGRKKTLAATVIAMALATFAIGVLPSYAAVGAFAAVLLVLGRCVQGVASGGEIGGAASYVAECSPPHRRGLLCSTTQLGALTGALLASAVVTLFTTVLGDETMKAWGWRIPFLIGLPLGLVGLWIRARLEDSPQFLDLAERGEVAKAPVVQLFANNRAALARTFGLSVLLFAAYYVVYVYAATHLQKTGGFSALTAFWSTIATLAVSCVLMPVFGALSDRVGRKPIFFGASIATLVLVFPGFMAMDAHGTAPAVLAQIVLGIPESALMAVAFSTFAEMLPARVRYSGIALGFNLASMAVGGTAPYICTWLINKTGDPLCPAWFLAGTALITLATTFSLRESAGTSLRTS</sequence>
<keyword evidence="7 8" id="KW-0472">Membrane</keyword>
<evidence type="ECO:0000256" key="4">
    <source>
        <dbReference type="ARBA" id="ARBA00022692"/>
    </source>
</evidence>
<gene>
    <name evidence="10" type="ORF">GCM10023191_066860</name>
</gene>
<keyword evidence="4 8" id="KW-0812">Transmembrane</keyword>
<keyword evidence="6 8" id="KW-1133">Transmembrane helix</keyword>
<dbReference type="InterPro" id="IPR051084">
    <property type="entry name" value="H+-coupled_symporters"/>
</dbReference>
<feature type="transmembrane region" description="Helical" evidence="8">
    <location>
        <begin position="164"/>
        <end position="187"/>
    </location>
</feature>
<dbReference type="EMBL" id="BAABHF010000042">
    <property type="protein sequence ID" value="GAA4507873.1"/>
    <property type="molecule type" value="Genomic_DNA"/>
</dbReference>
<dbReference type="InterPro" id="IPR020846">
    <property type="entry name" value="MFS_dom"/>
</dbReference>
<evidence type="ECO:0000256" key="5">
    <source>
        <dbReference type="ARBA" id="ARBA00022847"/>
    </source>
</evidence>
<keyword evidence="2" id="KW-0813">Transport</keyword>
<evidence type="ECO:0000259" key="9">
    <source>
        <dbReference type="PROSITE" id="PS50850"/>
    </source>
</evidence>
<evidence type="ECO:0000313" key="11">
    <source>
        <dbReference type="Proteomes" id="UP001500503"/>
    </source>
</evidence>
<dbReference type="Pfam" id="PF00083">
    <property type="entry name" value="Sugar_tr"/>
    <property type="match status" value="1"/>
</dbReference>
<dbReference type="SUPFAM" id="SSF103473">
    <property type="entry name" value="MFS general substrate transporter"/>
    <property type="match status" value="1"/>
</dbReference>
<name>A0ABP8QRK8_9ACTN</name>
<dbReference type="PANTHER" id="PTHR43528">
    <property type="entry name" value="ALPHA-KETOGLUTARATE PERMEASE"/>
    <property type="match status" value="1"/>
</dbReference>
<evidence type="ECO:0000313" key="10">
    <source>
        <dbReference type="EMBL" id="GAA4507873.1"/>
    </source>
</evidence>
<accession>A0ABP8QRK8</accession>
<comment type="subcellular location">
    <subcellularLocation>
        <location evidence="1">Cell membrane</location>
        <topology evidence="1">Multi-pass membrane protein</topology>
    </subcellularLocation>
</comment>
<feature type="transmembrane region" description="Helical" evidence="8">
    <location>
        <begin position="39"/>
        <end position="58"/>
    </location>
</feature>
<dbReference type="InterPro" id="IPR005829">
    <property type="entry name" value="Sugar_transporter_CS"/>
</dbReference>
<proteinExistence type="predicted"/>
<dbReference type="Gene3D" id="1.20.1250.20">
    <property type="entry name" value="MFS general substrate transporter like domains"/>
    <property type="match status" value="2"/>
</dbReference>
<protein>
    <submittedName>
        <fullName evidence="10">MFS transporter</fullName>
    </submittedName>
</protein>
<feature type="transmembrane region" description="Helical" evidence="8">
    <location>
        <begin position="99"/>
        <end position="117"/>
    </location>
</feature>
<dbReference type="InterPro" id="IPR036259">
    <property type="entry name" value="MFS_trans_sf"/>
</dbReference>
<dbReference type="PROSITE" id="PS00217">
    <property type="entry name" value="SUGAR_TRANSPORT_2"/>
    <property type="match status" value="1"/>
</dbReference>
<feature type="transmembrane region" description="Helical" evidence="8">
    <location>
        <begin position="319"/>
        <end position="338"/>
    </location>
</feature>
<feature type="transmembrane region" description="Helical" evidence="8">
    <location>
        <begin position="381"/>
        <end position="404"/>
    </location>
</feature>
<evidence type="ECO:0000256" key="7">
    <source>
        <dbReference type="ARBA" id="ARBA00023136"/>
    </source>
</evidence>
<keyword evidence="11" id="KW-1185">Reference proteome</keyword>
<reference evidence="11" key="1">
    <citation type="journal article" date="2019" name="Int. J. Syst. Evol. Microbiol.">
        <title>The Global Catalogue of Microorganisms (GCM) 10K type strain sequencing project: providing services to taxonomists for standard genome sequencing and annotation.</title>
        <authorList>
            <consortium name="The Broad Institute Genomics Platform"/>
            <consortium name="The Broad Institute Genome Sequencing Center for Infectious Disease"/>
            <person name="Wu L."/>
            <person name="Ma J."/>
        </authorList>
    </citation>
    <scope>NUCLEOTIDE SEQUENCE [LARGE SCALE GENOMIC DNA]</scope>
    <source>
        <strain evidence="11">JCM 17933</strain>
    </source>
</reference>